<gene>
    <name evidence="9" type="ORF">FQY83_05680</name>
</gene>
<name>A0A5C5U9E9_9GAMM</name>
<protein>
    <submittedName>
        <fullName evidence="9">TonB-dependent receptor</fullName>
    </submittedName>
</protein>
<evidence type="ECO:0000256" key="1">
    <source>
        <dbReference type="ARBA" id="ARBA00004442"/>
    </source>
</evidence>
<dbReference type="InterPro" id="IPR037066">
    <property type="entry name" value="Plug_dom_sf"/>
</dbReference>
<accession>A0A5C5U9E9</accession>
<keyword evidence="4" id="KW-0798">TonB box</keyword>
<keyword evidence="3" id="KW-0998">Cell outer membrane</keyword>
<keyword evidence="9" id="KW-0675">Receptor</keyword>
<feature type="region of interest" description="Disordered" evidence="5">
    <location>
        <begin position="29"/>
        <end position="55"/>
    </location>
</feature>
<dbReference type="InterPro" id="IPR012910">
    <property type="entry name" value="Plug_dom"/>
</dbReference>
<dbReference type="AlphaFoldDB" id="A0A5C5U9E9"/>
<feature type="chain" id="PRO_5023139426" evidence="6">
    <location>
        <begin position="29"/>
        <end position="1036"/>
    </location>
</feature>
<organism evidence="9 10">
    <name type="scientific">Luteimonas marina</name>
    <dbReference type="NCBI Taxonomy" id="488485"/>
    <lineage>
        <taxon>Bacteria</taxon>
        <taxon>Pseudomonadati</taxon>
        <taxon>Pseudomonadota</taxon>
        <taxon>Gammaproteobacteria</taxon>
        <taxon>Lysobacterales</taxon>
        <taxon>Lysobacteraceae</taxon>
        <taxon>Luteimonas</taxon>
    </lineage>
</organism>
<evidence type="ECO:0000256" key="5">
    <source>
        <dbReference type="SAM" id="MobiDB-lite"/>
    </source>
</evidence>
<feature type="domain" description="TonB-dependent receptor-like beta-barrel" evidence="7">
    <location>
        <begin position="435"/>
        <end position="1002"/>
    </location>
</feature>
<evidence type="ECO:0000259" key="8">
    <source>
        <dbReference type="Pfam" id="PF07715"/>
    </source>
</evidence>
<dbReference type="InterPro" id="IPR000531">
    <property type="entry name" value="Beta-barrel_TonB"/>
</dbReference>
<reference evidence="9 10" key="1">
    <citation type="journal article" date="2008" name="Int. J. Syst. Evol. Microbiol.">
        <title>Luteimonas marina sp. nov., isolated from seawater.</title>
        <authorList>
            <person name="Baik K.S."/>
            <person name="Park S.C."/>
            <person name="Kim M.S."/>
            <person name="Kim E.M."/>
            <person name="Park C."/>
            <person name="Chun J."/>
            <person name="Seong C.N."/>
        </authorList>
    </citation>
    <scope>NUCLEOTIDE SEQUENCE [LARGE SCALE GENOMIC DNA]</scope>
    <source>
        <strain evidence="9 10">FR1330</strain>
    </source>
</reference>
<sequence length="1036" mass="111016">MHKPHRSAATRGTIAVALLAAAIQTALAQTPPPAPGQAPEQTPSEAVPATPTDETATTLDNVIVVGSHIRGAPTTDALPVVVFDAEQIDAAGAVSGDELLRDIPQMGDVLFDASNNPQTSNAARGDVNSVNLRSLGVGNTLVLLNGRRLVQHPTSQGTSDTGTVPVQSFNSNSIPVAGLDRVEVLLDGAAAIYGADAVAGVVNTVLQNDFDGLSVSTRFGTAEGTGMDEFEASVFTGWNFDRGNVSLFANYVNRSALMAEDQDFTRSDDLRPLFEDSPDFAGLAALDGRSSHAPWARTSLGSRPVVRSNGVAVTNAAGAFHVKPDAGFGACAVDYGDGLCLGTGNTNYNTTHRNLRYDTRHGTTVRPSVERVNLHLSGHFELTDGVEFFGEAGYYEATSHATQPPVVNLNSLWIPASNYWNPFGPVTFADGTANPNRLPGLTGVPDEGLPVLLSNYRYVDVGFQDVEVKNYQARFLAGLRGQWKGFDWETALVYSEAEAEDHSTNVDMTALQRQLALSNPDAYNPFSGGCAATTSWGDCSPSSQAAIDVITMDLVRTSRTTLTMADFRMNRGDLFALPAGDVGMAFGVEARRETQKDDRDANLDGTYTFTDMVTGETNLSNVAAVSPNPDTSGSRTVGSAFIEFALPLVSPEMGVPLVRSLDVQLAGRYEHYSDFGSVAKPKIALAWDVVDGVRLRGSYSEGFRAPNLEQTHATQYARLAGGVDYVRCEAQLRTGAIDSMGACAQNMSGASLLVAGNPDLEPEESTNVSYGLVFQPTFLPESAGTFTLTVDRWRIEQEQIVGLLGAQTALIVDYLDRVQGGSNPLVNRADPTPEDIALFEGSGLTPVGEVISINDQFVNLQPQTAAGIDFGLHWQKRRTRFGNFSVRLNASKLTEFTRDPGPIVNELYAAREAGTIDPLTPLPDPSQLIAQNGRPEWRVNTAFTWSSGPWRAGVSTRYMSSVEQPGLLGASGDPWVIDSRTVTNLYGQYRFLGGTAVRVGVNDATDEGPSLADNGYRGSLHQPWGRYWYVNISHSF</sequence>
<dbReference type="InterPro" id="IPR036942">
    <property type="entry name" value="Beta-barrel_TonB_sf"/>
</dbReference>
<evidence type="ECO:0000313" key="9">
    <source>
        <dbReference type="EMBL" id="TWT22508.1"/>
    </source>
</evidence>
<dbReference type="GO" id="GO:0009279">
    <property type="term" value="C:cell outer membrane"/>
    <property type="evidence" value="ECO:0007669"/>
    <property type="project" value="UniProtKB-SubCell"/>
</dbReference>
<feature type="signal peptide" evidence="6">
    <location>
        <begin position="1"/>
        <end position="28"/>
    </location>
</feature>
<dbReference type="EMBL" id="VOHK01000002">
    <property type="protein sequence ID" value="TWT22508.1"/>
    <property type="molecule type" value="Genomic_DNA"/>
</dbReference>
<dbReference type="Proteomes" id="UP000319980">
    <property type="component" value="Unassembled WGS sequence"/>
</dbReference>
<dbReference type="SUPFAM" id="SSF56935">
    <property type="entry name" value="Porins"/>
    <property type="match status" value="1"/>
</dbReference>
<dbReference type="Pfam" id="PF07715">
    <property type="entry name" value="Plug"/>
    <property type="match status" value="1"/>
</dbReference>
<evidence type="ECO:0000259" key="7">
    <source>
        <dbReference type="Pfam" id="PF00593"/>
    </source>
</evidence>
<dbReference type="Gene3D" id="2.170.130.10">
    <property type="entry name" value="TonB-dependent receptor, plug domain"/>
    <property type="match status" value="1"/>
</dbReference>
<dbReference type="RefSeq" id="WP_146385923.1">
    <property type="nucleotide sequence ID" value="NZ_VOHK01000002.1"/>
</dbReference>
<comment type="subcellular location">
    <subcellularLocation>
        <location evidence="1 4">Cell outer membrane</location>
    </subcellularLocation>
</comment>
<dbReference type="Gene3D" id="2.40.170.20">
    <property type="entry name" value="TonB-dependent receptor, beta-barrel domain"/>
    <property type="match status" value="1"/>
</dbReference>
<evidence type="ECO:0000256" key="6">
    <source>
        <dbReference type="SAM" id="SignalP"/>
    </source>
</evidence>
<keyword evidence="2 4" id="KW-0472">Membrane</keyword>
<comment type="caution">
    <text evidence="9">The sequence shown here is derived from an EMBL/GenBank/DDBJ whole genome shotgun (WGS) entry which is preliminary data.</text>
</comment>
<evidence type="ECO:0000313" key="10">
    <source>
        <dbReference type="Proteomes" id="UP000319980"/>
    </source>
</evidence>
<feature type="domain" description="TonB-dependent receptor plug" evidence="8">
    <location>
        <begin position="79"/>
        <end position="201"/>
    </location>
</feature>
<dbReference type="PANTHER" id="PTHR47234:SF1">
    <property type="entry name" value="TONB-DEPENDENT RECEPTOR"/>
    <property type="match status" value="1"/>
</dbReference>
<keyword evidence="10" id="KW-1185">Reference proteome</keyword>
<dbReference type="Pfam" id="PF00593">
    <property type="entry name" value="TonB_dep_Rec_b-barrel"/>
    <property type="match status" value="1"/>
</dbReference>
<comment type="similarity">
    <text evidence="4">Belongs to the TonB-dependent receptor family.</text>
</comment>
<evidence type="ECO:0000256" key="2">
    <source>
        <dbReference type="ARBA" id="ARBA00023136"/>
    </source>
</evidence>
<evidence type="ECO:0000256" key="3">
    <source>
        <dbReference type="ARBA" id="ARBA00023237"/>
    </source>
</evidence>
<dbReference type="PANTHER" id="PTHR47234">
    <property type="match status" value="1"/>
</dbReference>
<keyword evidence="6" id="KW-0732">Signal</keyword>
<dbReference type="OrthoDB" id="6276154at2"/>
<evidence type="ECO:0000256" key="4">
    <source>
        <dbReference type="RuleBase" id="RU003357"/>
    </source>
</evidence>
<proteinExistence type="inferred from homology"/>